<organism evidence="1 2">
    <name type="scientific">Vitis rotundifolia</name>
    <name type="common">Muscadine grape</name>
    <dbReference type="NCBI Taxonomy" id="103349"/>
    <lineage>
        <taxon>Eukaryota</taxon>
        <taxon>Viridiplantae</taxon>
        <taxon>Streptophyta</taxon>
        <taxon>Embryophyta</taxon>
        <taxon>Tracheophyta</taxon>
        <taxon>Spermatophyta</taxon>
        <taxon>Magnoliopsida</taxon>
        <taxon>eudicotyledons</taxon>
        <taxon>Gunneridae</taxon>
        <taxon>Pentapetalae</taxon>
        <taxon>rosids</taxon>
        <taxon>Vitales</taxon>
        <taxon>Vitaceae</taxon>
        <taxon>Viteae</taxon>
        <taxon>Vitis</taxon>
    </lineage>
</organism>
<evidence type="ECO:0008006" key="3">
    <source>
        <dbReference type="Google" id="ProtNLM"/>
    </source>
</evidence>
<name>A0AA39A8Y7_VITRO</name>
<dbReference type="EMBL" id="JARBHA010000004">
    <property type="protein sequence ID" value="KAJ9703200.1"/>
    <property type="molecule type" value="Genomic_DNA"/>
</dbReference>
<proteinExistence type="predicted"/>
<accession>A0AA39A8Y7</accession>
<dbReference type="InterPro" id="IPR025886">
    <property type="entry name" value="PP2-like"/>
</dbReference>
<evidence type="ECO:0000313" key="1">
    <source>
        <dbReference type="EMBL" id="KAJ9703200.1"/>
    </source>
</evidence>
<comment type="caution">
    <text evidence="1">The sequence shown here is derived from an EMBL/GenBank/DDBJ whole genome shotgun (WGS) entry which is preliminary data.</text>
</comment>
<dbReference type="Pfam" id="PF14299">
    <property type="entry name" value="PP2"/>
    <property type="match status" value="1"/>
</dbReference>
<evidence type="ECO:0000313" key="2">
    <source>
        <dbReference type="Proteomes" id="UP001168098"/>
    </source>
</evidence>
<dbReference type="PANTHER" id="PTHR32278:SF130">
    <property type="entry name" value="F-BOX DOMAIN-CONTAINING PROTEIN"/>
    <property type="match status" value="1"/>
</dbReference>
<gene>
    <name evidence="1" type="ORF">PVL29_004829</name>
</gene>
<keyword evidence="2" id="KW-1185">Reference proteome</keyword>
<protein>
    <recommendedName>
        <fullName evidence="3">F-box protein PP2-B12</fullName>
    </recommendedName>
</protein>
<sequence length="236" mass="27073">MVFKNVRDLILSEEICRRELGETPSFALNTNLEVESMIEAQIEAYQNQDGASLDLRRKRLVGIAARMSFWLDKESGKKCFMLAGRELTIIRSSTPMYWAWISLPQSRFSEVANLKLLWWLEINGKMNTCILSPRTNYVVYLVFQRTDRFHGFEGNPIEASIGIVSGQTTKQVIYLDPEHDTNPNSARLDGWYEVELGEFEGREGEELEMSIMEVKTGNAKYGLLIEGIEIRPKFCS</sequence>
<reference evidence="1 2" key="1">
    <citation type="journal article" date="2023" name="BMC Biotechnol.">
        <title>Vitis rotundifolia cv Carlos genome sequencing.</title>
        <authorList>
            <person name="Huff M."/>
            <person name="Hulse-Kemp A."/>
            <person name="Scheffler B."/>
            <person name="Youngblood R."/>
            <person name="Simpson S."/>
            <person name="Babiker E."/>
            <person name="Staton M."/>
        </authorList>
    </citation>
    <scope>NUCLEOTIDE SEQUENCE [LARGE SCALE GENOMIC DNA]</scope>
    <source>
        <tissue evidence="1">Leaf</tissue>
    </source>
</reference>
<dbReference type="Proteomes" id="UP001168098">
    <property type="component" value="Unassembled WGS sequence"/>
</dbReference>
<dbReference type="PANTHER" id="PTHR32278">
    <property type="entry name" value="F-BOX DOMAIN-CONTAINING PROTEIN"/>
    <property type="match status" value="1"/>
</dbReference>
<dbReference type="AlphaFoldDB" id="A0AA39A8Y7"/>